<keyword evidence="7 10" id="KW-0067">ATP-binding</keyword>
<keyword evidence="6 10" id="KW-0547">Nucleotide-binding</keyword>
<feature type="region of interest" description="Interaction with substrate tRNA" evidence="10">
    <location>
        <begin position="37"/>
        <end position="40"/>
    </location>
</feature>
<sequence>MPAFPPAIFLMGPTASGKTDLAVRLVQTLPCDIISVDSALVYRQMDIGTAKPDAATLAIAPHRLLDIRDPAESYSAGDFRRDALAEMAAITAAGRVPLLVGGTALYFQRLLAGEADLPAADPEIRAALEAELAEQGCVALHARLQQLDPESAAKISCHDPQRTVRALELWQLTGKTRSQLWQEQQSEPFPWQVLQLGLAPADRAFLHQRIGQRWDMMMEQGLIQEVEALRRRDDLHLGLPSMRAVGYRQVWQYLDGDFSLAELHEKAKAATRQLAKRQLTWMRSWSGLVWQESQQPQLLDQVQKQVAEFIGKAGQTAL</sequence>
<evidence type="ECO:0000256" key="7">
    <source>
        <dbReference type="ARBA" id="ARBA00022840"/>
    </source>
</evidence>
<dbReference type="GO" id="GO:0052381">
    <property type="term" value="F:tRNA dimethylallyltransferase activity"/>
    <property type="evidence" value="ECO:0007669"/>
    <property type="project" value="UniProtKB-EC"/>
</dbReference>
<evidence type="ECO:0000313" key="14">
    <source>
        <dbReference type="EMBL" id="MFK7159687.1"/>
    </source>
</evidence>
<comment type="caution">
    <text evidence="10">Lacks conserved residue(s) required for the propagation of feature annotation.</text>
</comment>
<comment type="caution">
    <text evidence="14">The sequence shown here is derived from an EMBL/GenBank/DDBJ whole genome shotgun (WGS) entry which is preliminary data.</text>
</comment>
<dbReference type="EMBL" id="JBANFI010000001">
    <property type="protein sequence ID" value="MFK7159687.1"/>
    <property type="molecule type" value="Genomic_DNA"/>
</dbReference>
<evidence type="ECO:0000256" key="12">
    <source>
        <dbReference type="RuleBase" id="RU003784"/>
    </source>
</evidence>
<evidence type="ECO:0000256" key="5">
    <source>
        <dbReference type="ARBA" id="ARBA00022694"/>
    </source>
</evidence>
<organism evidence="14 15">
    <name type="scientific">Marinospirillum alkalitolerans</name>
    <dbReference type="NCBI Taxonomy" id="3123374"/>
    <lineage>
        <taxon>Bacteria</taxon>
        <taxon>Pseudomonadati</taxon>
        <taxon>Pseudomonadota</taxon>
        <taxon>Gammaproteobacteria</taxon>
        <taxon>Oceanospirillales</taxon>
        <taxon>Oceanospirillaceae</taxon>
        <taxon>Marinospirillum</taxon>
    </lineage>
</organism>
<gene>
    <name evidence="10 14" type="primary">miaA</name>
    <name evidence="14" type="ORF">V6U78_01370</name>
</gene>
<dbReference type="NCBIfam" id="TIGR00174">
    <property type="entry name" value="miaA"/>
    <property type="match status" value="1"/>
</dbReference>
<keyword evidence="15" id="KW-1185">Reference proteome</keyword>
<evidence type="ECO:0000256" key="13">
    <source>
        <dbReference type="RuleBase" id="RU003785"/>
    </source>
</evidence>
<feature type="site" description="Interaction with substrate tRNA" evidence="10">
    <location>
        <position position="125"/>
    </location>
</feature>
<evidence type="ECO:0000256" key="4">
    <source>
        <dbReference type="ARBA" id="ARBA00022679"/>
    </source>
</evidence>
<evidence type="ECO:0000256" key="8">
    <source>
        <dbReference type="ARBA" id="ARBA00022842"/>
    </source>
</evidence>
<evidence type="ECO:0000256" key="6">
    <source>
        <dbReference type="ARBA" id="ARBA00022741"/>
    </source>
</evidence>
<comment type="catalytic activity">
    <reaction evidence="9 10 11">
        <text>adenosine(37) in tRNA + dimethylallyl diphosphate = N(6)-dimethylallyladenosine(37) in tRNA + diphosphate</text>
        <dbReference type="Rhea" id="RHEA:26482"/>
        <dbReference type="Rhea" id="RHEA-COMP:10162"/>
        <dbReference type="Rhea" id="RHEA-COMP:10375"/>
        <dbReference type="ChEBI" id="CHEBI:33019"/>
        <dbReference type="ChEBI" id="CHEBI:57623"/>
        <dbReference type="ChEBI" id="CHEBI:74411"/>
        <dbReference type="ChEBI" id="CHEBI:74415"/>
        <dbReference type="EC" id="2.5.1.75"/>
    </reaction>
</comment>
<dbReference type="PANTHER" id="PTHR11088">
    <property type="entry name" value="TRNA DIMETHYLALLYLTRANSFERASE"/>
    <property type="match status" value="1"/>
</dbReference>
<reference evidence="14 15" key="1">
    <citation type="submission" date="2024-02" db="EMBL/GenBank/DDBJ databases">
        <title>Marinospirillum sp. MEB 164 isolated from Lonar lake sediment.</title>
        <authorList>
            <person name="Joshi A."/>
            <person name="Thite S."/>
        </authorList>
    </citation>
    <scope>NUCLEOTIDE SEQUENCE [LARGE SCALE GENOMIC DNA]</scope>
    <source>
        <strain evidence="14 15">MEB164</strain>
    </source>
</reference>
<comment type="subunit">
    <text evidence="10">Monomer.</text>
</comment>
<evidence type="ECO:0000256" key="1">
    <source>
        <dbReference type="ARBA" id="ARBA00001946"/>
    </source>
</evidence>
<name>A0ABW8PWF0_9GAMM</name>
<keyword evidence="4 10" id="KW-0808">Transferase</keyword>
<evidence type="ECO:0000256" key="3">
    <source>
        <dbReference type="ARBA" id="ARBA00005842"/>
    </source>
</evidence>
<keyword evidence="8 10" id="KW-0460">Magnesium</keyword>
<feature type="binding site" evidence="10">
    <location>
        <begin position="12"/>
        <end position="19"/>
    </location>
    <ligand>
        <name>ATP</name>
        <dbReference type="ChEBI" id="CHEBI:30616"/>
    </ligand>
</feature>
<proteinExistence type="inferred from homology"/>
<comment type="similarity">
    <text evidence="3 10 13">Belongs to the IPP transferase family.</text>
</comment>
<feature type="site" description="Interaction with substrate tRNA" evidence="10">
    <location>
        <position position="103"/>
    </location>
</feature>
<dbReference type="Proteomes" id="UP001621714">
    <property type="component" value="Unassembled WGS sequence"/>
</dbReference>
<dbReference type="Gene3D" id="3.40.50.300">
    <property type="entry name" value="P-loop containing nucleotide triphosphate hydrolases"/>
    <property type="match status" value="1"/>
</dbReference>
<dbReference type="InterPro" id="IPR018022">
    <property type="entry name" value="IPT"/>
</dbReference>
<dbReference type="RefSeq" id="WP_405336426.1">
    <property type="nucleotide sequence ID" value="NZ_JBANFI010000001.1"/>
</dbReference>
<evidence type="ECO:0000256" key="11">
    <source>
        <dbReference type="RuleBase" id="RU003783"/>
    </source>
</evidence>
<feature type="binding site" evidence="10">
    <location>
        <begin position="14"/>
        <end position="19"/>
    </location>
    <ligand>
        <name>substrate</name>
    </ligand>
</feature>
<evidence type="ECO:0000313" key="15">
    <source>
        <dbReference type="Proteomes" id="UP001621714"/>
    </source>
</evidence>
<evidence type="ECO:0000256" key="9">
    <source>
        <dbReference type="ARBA" id="ARBA00049563"/>
    </source>
</evidence>
<evidence type="ECO:0000256" key="2">
    <source>
        <dbReference type="ARBA" id="ARBA00003213"/>
    </source>
</evidence>
<comment type="cofactor">
    <cofactor evidence="1 10">
        <name>Mg(2+)</name>
        <dbReference type="ChEBI" id="CHEBI:18420"/>
    </cofactor>
</comment>
<accession>A0ABW8PWF0</accession>
<evidence type="ECO:0000256" key="10">
    <source>
        <dbReference type="HAMAP-Rule" id="MF_00185"/>
    </source>
</evidence>
<comment type="function">
    <text evidence="2 10 12">Catalyzes the transfer of a dimethylallyl group onto the adenine at position 37 in tRNAs that read codons beginning with uridine, leading to the formation of N6-(dimethylallyl)adenosine (i(6)A).</text>
</comment>
<dbReference type="InterPro" id="IPR027417">
    <property type="entry name" value="P-loop_NTPase"/>
</dbReference>
<keyword evidence="5 10" id="KW-0819">tRNA processing</keyword>
<dbReference type="HAMAP" id="MF_00185">
    <property type="entry name" value="IPP_trans"/>
    <property type="match status" value="1"/>
</dbReference>
<dbReference type="Pfam" id="PF01715">
    <property type="entry name" value="IPPT"/>
    <property type="match status" value="1"/>
</dbReference>
<dbReference type="SUPFAM" id="SSF52540">
    <property type="entry name" value="P-loop containing nucleoside triphosphate hydrolases"/>
    <property type="match status" value="2"/>
</dbReference>
<dbReference type="PANTHER" id="PTHR11088:SF60">
    <property type="entry name" value="TRNA DIMETHYLALLYLTRANSFERASE"/>
    <property type="match status" value="1"/>
</dbReference>
<protein>
    <recommendedName>
        <fullName evidence="10">tRNA dimethylallyltransferase</fullName>
        <ecNumber evidence="10">2.5.1.75</ecNumber>
    </recommendedName>
    <alternativeName>
        <fullName evidence="10">Dimethylallyl diphosphate:tRNA dimethylallyltransferase</fullName>
        <shortName evidence="10">DMAPP:tRNA dimethylallyltransferase</shortName>
        <shortName evidence="10">DMATase</shortName>
    </alternativeName>
    <alternativeName>
        <fullName evidence="10">Isopentenyl-diphosphate:tRNA isopentenyltransferase</fullName>
        <shortName evidence="10">IPP transferase</shortName>
        <shortName evidence="10">IPPT</shortName>
        <shortName evidence="10">IPTase</shortName>
    </alternativeName>
</protein>
<dbReference type="EC" id="2.5.1.75" evidence="10"/>
<dbReference type="InterPro" id="IPR039657">
    <property type="entry name" value="Dimethylallyltransferase"/>
</dbReference>
<feature type="region of interest" description="Interaction with substrate tRNA" evidence="10">
    <location>
        <begin position="161"/>
        <end position="165"/>
    </location>
</feature>
<dbReference type="Gene3D" id="1.10.20.140">
    <property type="match status" value="1"/>
</dbReference>